<feature type="binding site" evidence="7">
    <location>
        <position position="194"/>
    </location>
    <ligand>
        <name>UDP-N-acetyl-alpha-D-muramoyl-L-alanyl-D-glutamate</name>
        <dbReference type="ChEBI" id="CHEBI:83900"/>
    </ligand>
</feature>
<dbReference type="InterPro" id="IPR036565">
    <property type="entry name" value="Mur-like_cat_sf"/>
</dbReference>
<evidence type="ECO:0000256" key="6">
    <source>
        <dbReference type="ARBA" id="ARBA00023316"/>
    </source>
</evidence>
<dbReference type="SUPFAM" id="SSF53244">
    <property type="entry name" value="MurD-like peptide ligases, peptide-binding domain"/>
    <property type="match status" value="1"/>
</dbReference>
<dbReference type="Gene3D" id="3.40.1190.10">
    <property type="entry name" value="Mur-like, catalytic domain"/>
    <property type="match status" value="1"/>
</dbReference>
<comment type="subcellular location">
    <subcellularLocation>
        <location evidence="7 8">Cytoplasm</location>
    </subcellularLocation>
</comment>
<evidence type="ECO:0000256" key="3">
    <source>
        <dbReference type="ARBA" id="ARBA00022960"/>
    </source>
</evidence>
<evidence type="ECO:0000313" key="14">
    <source>
        <dbReference type="Proteomes" id="UP000628079"/>
    </source>
</evidence>
<dbReference type="Pfam" id="PF01225">
    <property type="entry name" value="Mur_ligase"/>
    <property type="match status" value="1"/>
</dbReference>
<evidence type="ECO:0000256" key="7">
    <source>
        <dbReference type="HAMAP-Rule" id="MF_00208"/>
    </source>
</evidence>
<feature type="binding site" evidence="7">
    <location>
        <position position="481"/>
    </location>
    <ligand>
        <name>meso-2,6-diaminopimelate</name>
        <dbReference type="ChEBI" id="CHEBI:57791"/>
    </ligand>
</feature>
<dbReference type="GO" id="GO:0005737">
    <property type="term" value="C:cytoplasm"/>
    <property type="evidence" value="ECO:0007669"/>
    <property type="project" value="UniProtKB-SubCell"/>
</dbReference>
<evidence type="ECO:0000256" key="1">
    <source>
        <dbReference type="ARBA" id="ARBA00005898"/>
    </source>
</evidence>
<dbReference type="NCBIfam" id="NF001126">
    <property type="entry name" value="PRK00139.1-4"/>
    <property type="match status" value="1"/>
</dbReference>
<dbReference type="AlphaFoldDB" id="A0A8H9KTS0"/>
<evidence type="ECO:0000256" key="8">
    <source>
        <dbReference type="RuleBase" id="RU004135"/>
    </source>
</evidence>
<feature type="modified residue" description="N6-carboxylysine" evidence="7">
    <location>
        <position position="234"/>
    </location>
</feature>
<organism evidence="13 14">
    <name type="scientific">Knoellia flava</name>
    <dbReference type="NCBI Taxonomy" id="913969"/>
    <lineage>
        <taxon>Bacteria</taxon>
        <taxon>Bacillati</taxon>
        <taxon>Actinomycetota</taxon>
        <taxon>Actinomycetes</taxon>
        <taxon>Micrococcales</taxon>
        <taxon>Intrasporangiaceae</taxon>
        <taxon>Knoellia</taxon>
    </lineage>
</organism>
<evidence type="ECO:0000256" key="4">
    <source>
        <dbReference type="ARBA" id="ARBA00022984"/>
    </source>
</evidence>
<keyword evidence="7" id="KW-0460">Magnesium</keyword>
<keyword evidence="3 7" id="KW-0133">Cell shape</keyword>
<sequence>MPAPRPASRDSASLRELALLVGASLENSADVGVTGVTLDSRAVQPGDLYAALPGARVHGADFAAQAAGAGAAAVLTDADGVARMRDAGVSLPVVVVESPRAVLGAISARVYDTTDQALTMVGITGTNGKTTTAYLVASALGVLGHRTGLIGTVETRIGDEHVKSVRTTPEATDLHAILAVMEERDTDTCVMEVSSHALSQHRVDGVVYDLALFTNLSQDHLDFHADMEDYFGAKALLFTPEHALRGLVCVDDVWGLRLVERSGVPVTTLTTLPDREADWTVAVDTEDPSRFVLRGEGIELDLRSALPGDFNVANTAMAAVALLLLGEETDAVGRAILTDPHVPGRMERVASPVEGEDLLAVVDYAHTPDAVEAALAALRPATPGRLVVVLGAGGDRDRGKRHGMGRAAAGIADAVVVTDDNPRGEDPASIRAAVIEGARSVGSDAVLVEVGGRRDAIREAVRLAREGGPGSAVAVVGKGHETGQEVGGVVHPFDDRDELRAALAGTDDVSAPGPADAGTISEETS</sequence>
<dbReference type="HAMAP" id="MF_00208">
    <property type="entry name" value="MurE"/>
    <property type="match status" value="1"/>
</dbReference>
<evidence type="ECO:0000313" key="13">
    <source>
        <dbReference type="EMBL" id="GGB88822.1"/>
    </source>
</evidence>
<keyword evidence="7" id="KW-0067">ATP-binding</keyword>
<reference evidence="13" key="2">
    <citation type="submission" date="2020-09" db="EMBL/GenBank/DDBJ databases">
        <authorList>
            <person name="Sun Q."/>
            <person name="Zhou Y."/>
        </authorList>
    </citation>
    <scope>NUCLEOTIDE SEQUENCE</scope>
    <source>
        <strain evidence="13">CGMCC 1.10749</strain>
    </source>
</reference>
<keyword evidence="5 7" id="KW-0131">Cell cycle</keyword>
<proteinExistence type="inferred from homology"/>
<keyword evidence="4 7" id="KW-0573">Peptidoglycan synthesis</keyword>
<dbReference type="NCBIfam" id="NF001124">
    <property type="entry name" value="PRK00139.1-2"/>
    <property type="match status" value="1"/>
</dbReference>
<feature type="region of interest" description="Disordered" evidence="9">
    <location>
        <begin position="501"/>
        <end position="525"/>
    </location>
</feature>
<dbReference type="GO" id="GO:0071555">
    <property type="term" value="P:cell wall organization"/>
    <property type="evidence" value="ECO:0007669"/>
    <property type="project" value="UniProtKB-KW"/>
</dbReference>
<dbReference type="GO" id="GO:0008360">
    <property type="term" value="P:regulation of cell shape"/>
    <property type="evidence" value="ECO:0007669"/>
    <property type="project" value="UniProtKB-KW"/>
</dbReference>
<dbReference type="Gene3D" id="3.90.190.20">
    <property type="entry name" value="Mur ligase, C-terminal domain"/>
    <property type="match status" value="1"/>
</dbReference>
<feature type="binding site" evidence="7">
    <location>
        <position position="202"/>
    </location>
    <ligand>
        <name>UDP-N-acetyl-alpha-D-muramoyl-L-alanyl-D-glutamate</name>
        <dbReference type="ChEBI" id="CHEBI:83900"/>
    </ligand>
</feature>
<evidence type="ECO:0000259" key="10">
    <source>
        <dbReference type="Pfam" id="PF01225"/>
    </source>
</evidence>
<dbReference type="InterPro" id="IPR005761">
    <property type="entry name" value="UDP-N-AcMur-Glu-dNH2Pim_ligase"/>
</dbReference>
<feature type="binding site" evidence="7">
    <location>
        <begin position="125"/>
        <end position="131"/>
    </location>
    <ligand>
        <name>ATP</name>
        <dbReference type="ChEBI" id="CHEBI:30616"/>
    </ligand>
</feature>
<accession>A0A8H9KTS0</accession>
<comment type="function">
    <text evidence="7">Catalyzes the addition of meso-diaminopimelic acid to the nucleotide precursor UDP-N-acetylmuramoyl-L-alanyl-D-glutamate (UMAG) in the biosynthesis of bacterial cell-wall peptidoglycan.</text>
</comment>
<evidence type="ECO:0000259" key="11">
    <source>
        <dbReference type="Pfam" id="PF02875"/>
    </source>
</evidence>
<feature type="domain" description="Mur ligase N-terminal catalytic" evidence="10">
    <location>
        <begin position="33"/>
        <end position="111"/>
    </location>
</feature>
<dbReference type="Gene3D" id="3.40.1390.10">
    <property type="entry name" value="MurE/MurF, N-terminal domain"/>
    <property type="match status" value="1"/>
</dbReference>
<evidence type="ECO:0000259" key="12">
    <source>
        <dbReference type="Pfam" id="PF08245"/>
    </source>
</evidence>
<feature type="binding site" evidence="7">
    <location>
        <begin position="167"/>
        <end position="168"/>
    </location>
    <ligand>
        <name>UDP-N-acetyl-alpha-D-muramoyl-L-alanyl-D-glutamate</name>
        <dbReference type="ChEBI" id="CHEBI:83900"/>
    </ligand>
</feature>
<keyword evidence="7" id="KW-0963">Cytoplasm</keyword>
<evidence type="ECO:0000256" key="5">
    <source>
        <dbReference type="ARBA" id="ARBA00023306"/>
    </source>
</evidence>
<dbReference type="GO" id="GO:0000287">
    <property type="term" value="F:magnesium ion binding"/>
    <property type="evidence" value="ECO:0007669"/>
    <property type="project" value="UniProtKB-UniRule"/>
</dbReference>
<dbReference type="SUPFAM" id="SSF63418">
    <property type="entry name" value="MurE/MurF N-terminal domain"/>
    <property type="match status" value="1"/>
</dbReference>
<dbReference type="EC" id="6.3.2.13" evidence="7"/>
<keyword evidence="2 7" id="KW-0132">Cell division</keyword>
<comment type="cofactor">
    <cofactor evidence="7">
        <name>Mg(2+)</name>
        <dbReference type="ChEBI" id="CHEBI:18420"/>
    </cofactor>
</comment>
<dbReference type="InterPro" id="IPR004101">
    <property type="entry name" value="Mur_ligase_C"/>
</dbReference>
<feature type="binding site" evidence="7">
    <location>
        <position position="40"/>
    </location>
    <ligand>
        <name>UDP-N-acetyl-alpha-D-muramoyl-L-alanyl-D-glutamate</name>
        <dbReference type="ChEBI" id="CHEBI:83900"/>
    </ligand>
</feature>
<dbReference type="InterPro" id="IPR035911">
    <property type="entry name" value="MurE/MurF_N"/>
</dbReference>
<dbReference type="InterPro" id="IPR000713">
    <property type="entry name" value="Mur_ligase_N"/>
</dbReference>
<dbReference type="GO" id="GO:0051301">
    <property type="term" value="P:cell division"/>
    <property type="evidence" value="ECO:0007669"/>
    <property type="project" value="UniProtKB-KW"/>
</dbReference>
<dbReference type="NCBIfam" id="TIGR01085">
    <property type="entry name" value="murE"/>
    <property type="match status" value="1"/>
</dbReference>
<dbReference type="Proteomes" id="UP000628079">
    <property type="component" value="Unassembled WGS sequence"/>
</dbReference>
<evidence type="ECO:0000256" key="2">
    <source>
        <dbReference type="ARBA" id="ARBA00022618"/>
    </source>
</evidence>
<comment type="catalytic activity">
    <reaction evidence="7">
        <text>UDP-N-acetyl-alpha-D-muramoyl-L-alanyl-D-glutamate + meso-2,6-diaminopimelate + ATP = UDP-N-acetyl-alpha-D-muramoyl-L-alanyl-gamma-D-glutamyl-meso-2,6-diaminopimelate + ADP + phosphate + H(+)</text>
        <dbReference type="Rhea" id="RHEA:23676"/>
        <dbReference type="ChEBI" id="CHEBI:15378"/>
        <dbReference type="ChEBI" id="CHEBI:30616"/>
        <dbReference type="ChEBI" id="CHEBI:43474"/>
        <dbReference type="ChEBI" id="CHEBI:57791"/>
        <dbReference type="ChEBI" id="CHEBI:83900"/>
        <dbReference type="ChEBI" id="CHEBI:83905"/>
        <dbReference type="ChEBI" id="CHEBI:456216"/>
        <dbReference type="EC" id="6.3.2.13"/>
    </reaction>
</comment>
<dbReference type="Pfam" id="PF02875">
    <property type="entry name" value="Mur_ligase_C"/>
    <property type="match status" value="1"/>
</dbReference>
<dbReference type="PANTHER" id="PTHR23135:SF4">
    <property type="entry name" value="UDP-N-ACETYLMURAMOYL-L-ALANYL-D-GLUTAMATE--2,6-DIAMINOPIMELATE LIGASE MURE HOMOLOG, CHLOROPLASTIC"/>
    <property type="match status" value="1"/>
</dbReference>
<gene>
    <name evidence="7 13" type="primary">murE</name>
    <name evidence="13" type="ORF">GCM10011314_30810</name>
</gene>
<keyword evidence="6 7" id="KW-0961">Cell wall biogenesis/degradation</keyword>
<feature type="binding site" evidence="7">
    <location>
        <position position="396"/>
    </location>
    <ligand>
        <name>meso-2,6-diaminopimelate</name>
        <dbReference type="ChEBI" id="CHEBI:57791"/>
    </ligand>
</feature>
<keyword evidence="7" id="KW-0547">Nucleotide-binding</keyword>
<feature type="short sequence motif" description="Meso-diaminopimelate recognition motif" evidence="7">
    <location>
        <begin position="420"/>
        <end position="423"/>
    </location>
</feature>
<dbReference type="Pfam" id="PF08245">
    <property type="entry name" value="Mur_ligase_M"/>
    <property type="match status" value="1"/>
</dbReference>
<comment type="PTM">
    <text evidence="7">Carboxylation is probably crucial for Mg(2+) binding and, consequently, for the gamma-phosphate positioning of ATP.</text>
</comment>
<comment type="caution">
    <text evidence="13">The sequence shown here is derived from an EMBL/GenBank/DDBJ whole genome shotgun (WGS) entry which is preliminary data.</text>
</comment>
<comment type="caution">
    <text evidence="7">Lacks conserved residue(s) required for the propagation of feature annotation.</text>
</comment>
<dbReference type="InterPro" id="IPR036615">
    <property type="entry name" value="Mur_ligase_C_dom_sf"/>
</dbReference>
<protein>
    <recommendedName>
        <fullName evidence="7">UDP-N-acetylmuramoyl-L-alanyl-D-glutamate--2,6-diaminopimelate ligase</fullName>
        <ecNumber evidence="7">6.3.2.13</ecNumber>
    </recommendedName>
    <alternativeName>
        <fullName evidence="7">Meso-A2pm-adding enzyme</fullName>
    </alternativeName>
    <alternativeName>
        <fullName evidence="7">Meso-diaminopimelate-adding enzyme</fullName>
    </alternativeName>
    <alternativeName>
        <fullName evidence="7">UDP-MurNAc-L-Ala-D-Glu:meso-diaminopimelate ligase</fullName>
    </alternativeName>
    <alternativeName>
        <fullName evidence="7">UDP-MurNAc-tripeptide synthetase</fullName>
    </alternativeName>
    <alternativeName>
        <fullName evidence="7">UDP-N-acetylmuramyl-tripeptide synthetase</fullName>
    </alternativeName>
</protein>
<feature type="binding site" evidence="7">
    <location>
        <position position="477"/>
    </location>
    <ligand>
        <name>meso-2,6-diaminopimelate</name>
        <dbReference type="ChEBI" id="CHEBI:57791"/>
    </ligand>
</feature>
<feature type="binding site" evidence="7">
    <location>
        <position position="200"/>
    </location>
    <ligand>
        <name>UDP-N-acetyl-alpha-D-muramoyl-L-alanyl-D-glutamate</name>
        <dbReference type="ChEBI" id="CHEBI:83900"/>
    </ligand>
</feature>
<dbReference type="GO" id="GO:0005524">
    <property type="term" value="F:ATP binding"/>
    <property type="evidence" value="ECO:0007669"/>
    <property type="project" value="UniProtKB-UniRule"/>
</dbReference>
<dbReference type="InterPro" id="IPR013221">
    <property type="entry name" value="Mur_ligase_cen"/>
</dbReference>
<keyword evidence="7 13" id="KW-0436">Ligase</keyword>
<name>A0A8H9KTS0_9MICO</name>
<evidence type="ECO:0000256" key="9">
    <source>
        <dbReference type="SAM" id="MobiDB-lite"/>
    </source>
</evidence>
<dbReference type="RefSeq" id="WP_052117373.1">
    <property type="nucleotide sequence ID" value="NZ_BMEA01000004.1"/>
</dbReference>
<dbReference type="GO" id="GO:0009252">
    <property type="term" value="P:peptidoglycan biosynthetic process"/>
    <property type="evidence" value="ECO:0007669"/>
    <property type="project" value="UniProtKB-UniRule"/>
</dbReference>
<dbReference type="SUPFAM" id="SSF53623">
    <property type="entry name" value="MurD-like peptide ligases, catalytic domain"/>
    <property type="match status" value="1"/>
</dbReference>
<comment type="similarity">
    <text evidence="1 7">Belongs to the MurCDEF family. MurE subfamily.</text>
</comment>
<dbReference type="UniPathway" id="UPA00219"/>
<dbReference type="PANTHER" id="PTHR23135">
    <property type="entry name" value="MUR LIGASE FAMILY MEMBER"/>
    <property type="match status" value="1"/>
</dbReference>
<feature type="domain" description="Mur ligase C-terminal" evidence="11">
    <location>
        <begin position="344"/>
        <end position="479"/>
    </location>
</feature>
<dbReference type="GO" id="GO:0008765">
    <property type="term" value="F:UDP-N-acetylmuramoylalanyl-D-glutamate-2,6-diaminopimelate ligase activity"/>
    <property type="evidence" value="ECO:0007669"/>
    <property type="project" value="UniProtKB-UniRule"/>
</dbReference>
<feature type="binding site" evidence="7">
    <location>
        <begin position="420"/>
        <end position="423"/>
    </location>
    <ligand>
        <name>meso-2,6-diaminopimelate</name>
        <dbReference type="ChEBI" id="CHEBI:57791"/>
    </ligand>
</feature>
<feature type="domain" description="Mur ligase central" evidence="12">
    <location>
        <begin position="123"/>
        <end position="321"/>
    </location>
</feature>
<dbReference type="EMBL" id="BMEA01000004">
    <property type="protein sequence ID" value="GGB88822.1"/>
    <property type="molecule type" value="Genomic_DNA"/>
</dbReference>
<comment type="pathway">
    <text evidence="7 8">Cell wall biogenesis; peptidoglycan biosynthesis.</text>
</comment>
<reference evidence="13" key="1">
    <citation type="journal article" date="2014" name="Int. J. Syst. Evol. Microbiol.">
        <title>Complete genome sequence of Corynebacterium casei LMG S-19264T (=DSM 44701T), isolated from a smear-ripened cheese.</title>
        <authorList>
            <consortium name="US DOE Joint Genome Institute (JGI-PGF)"/>
            <person name="Walter F."/>
            <person name="Albersmeier A."/>
            <person name="Kalinowski J."/>
            <person name="Ruckert C."/>
        </authorList>
    </citation>
    <scope>NUCLEOTIDE SEQUENCE</scope>
    <source>
        <strain evidence="13">CGMCC 1.10749</strain>
    </source>
</reference>
<feature type="binding site" evidence="7">
    <location>
        <position position="38"/>
    </location>
    <ligand>
        <name>UDP-N-acetyl-alpha-D-muramoyl-L-alanyl-D-glutamate</name>
        <dbReference type="ChEBI" id="CHEBI:83900"/>
    </ligand>
</feature>